<keyword evidence="1" id="KW-1133">Transmembrane helix</keyword>
<gene>
    <name evidence="3" type="ORF">CJD36_015805</name>
</gene>
<organism evidence="3 4">
    <name type="scientific">Flavipsychrobacter stenotrophus</name>
    <dbReference type="NCBI Taxonomy" id="2077091"/>
    <lineage>
        <taxon>Bacteria</taxon>
        <taxon>Pseudomonadati</taxon>
        <taxon>Bacteroidota</taxon>
        <taxon>Chitinophagia</taxon>
        <taxon>Chitinophagales</taxon>
        <taxon>Chitinophagaceae</taxon>
        <taxon>Flavipsychrobacter</taxon>
    </lineage>
</organism>
<keyword evidence="4" id="KW-1185">Reference proteome</keyword>
<evidence type="ECO:0000313" key="4">
    <source>
        <dbReference type="Proteomes" id="UP000239872"/>
    </source>
</evidence>
<dbReference type="RefSeq" id="WP_105040168.1">
    <property type="nucleotide sequence ID" value="NZ_PPSL01000004.1"/>
</dbReference>
<accession>A0A2S7STU8</accession>
<evidence type="ECO:0000259" key="2">
    <source>
        <dbReference type="Pfam" id="PF00535"/>
    </source>
</evidence>
<feature type="transmembrane region" description="Helical" evidence="1">
    <location>
        <begin position="235"/>
        <end position="255"/>
    </location>
</feature>
<evidence type="ECO:0000256" key="1">
    <source>
        <dbReference type="SAM" id="Phobius"/>
    </source>
</evidence>
<dbReference type="InterPro" id="IPR029044">
    <property type="entry name" value="Nucleotide-diphossugar_trans"/>
</dbReference>
<reference evidence="3 4" key="1">
    <citation type="submission" date="2018-01" db="EMBL/GenBank/DDBJ databases">
        <title>A novel member of the phylum Bacteroidetes isolated from glacier ice.</title>
        <authorList>
            <person name="Liu Q."/>
            <person name="Xin Y.-H."/>
        </authorList>
    </citation>
    <scope>NUCLEOTIDE SEQUENCE [LARGE SCALE GENOMIC DNA]</scope>
    <source>
        <strain evidence="3 4">RB1R16</strain>
    </source>
</reference>
<dbReference type="InterPro" id="IPR001173">
    <property type="entry name" value="Glyco_trans_2-like"/>
</dbReference>
<dbReference type="InterPro" id="IPR050834">
    <property type="entry name" value="Glycosyltransf_2"/>
</dbReference>
<dbReference type="Proteomes" id="UP000239872">
    <property type="component" value="Unassembled WGS sequence"/>
</dbReference>
<dbReference type="Pfam" id="PF00535">
    <property type="entry name" value="Glycos_transf_2"/>
    <property type="match status" value="1"/>
</dbReference>
<dbReference type="Gene3D" id="3.90.550.10">
    <property type="entry name" value="Spore Coat Polysaccharide Biosynthesis Protein SpsA, Chain A"/>
    <property type="match status" value="1"/>
</dbReference>
<feature type="domain" description="Glycosyltransferase 2-like" evidence="2">
    <location>
        <begin position="17"/>
        <end position="113"/>
    </location>
</feature>
<protein>
    <recommendedName>
        <fullName evidence="2">Glycosyltransferase 2-like domain-containing protein</fullName>
    </recommendedName>
</protein>
<proteinExistence type="predicted"/>
<sequence length="264" mass="29745">MSNATDKTHLNDGLKFSVVIPVYNGAATIQRALDSVMAQSYENYEIIVVDDASTDKTNEILQTNYGTQIILIQKVINSGGSVARNFGMDVATGDYIAFLDADDTWHPDKLSLMNTIVTAAPSIHLLYHPYTLEPIANKRIPEDIKLFRLPFVKLLPANLIATPCTVIKNDPTFRFDTNMRYTEDYDLWLRIGYKYKLHFINIPLTQLFRPITSGGGVSSNKWAMRKGEIRAYRKLVKLNPLFILLLPILVISSLGKHLVKKVVS</sequence>
<dbReference type="OrthoDB" id="9770457at2"/>
<evidence type="ECO:0000313" key="3">
    <source>
        <dbReference type="EMBL" id="PQJ10158.1"/>
    </source>
</evidence>
<keyword evidence="1" id="KW-0472">Membrane</keyword>
<dbReference type="AlphaFoldDB" id="A0A2S7STU8"/>
<name>A0A2S7STU8_9BACT</name>
<dbReference type="SUPFAM" id="SSF53448">
    <property type="entry name" value="Nucleotide-diphospho-sugar transferases"/>
    <property type="match status" value="1"/>
</dbReference>
<dbReference type="CDD" id="cd00761">
    <property type="entry name" value="Glyco_tranf_GTA_type"/>
    <property type="match status" value="1"/>
</dbReference>
<dbReference type="PANTHER" id="PTHR43685">
    <property type="entry name" value="GLYCOSYLTRANSFERASE"/>
    <property type="match status" value="1"/>
</dbReference>
<dbReference type="EMBL" id="PPSL01000004">
    <property type="protein sequence ID" value="PQJ10158.1"/>
    <property type="molecule type" value="Genomic_DNA"/>
</dbReference>
<dbReference type="PANTHER" id="PTHR43685:SF2">
    <property type="entry name" value="GLYCOSYLTRANSFERASE 2-LIKE DOMAIN-CONTAINING PROTEIN"/>
    <property type="match status" value="1"/>
</dbReference>
<keyword evidence="1" id="KW-0812">Transmembrane</keyword>
<comment type="caution">
    <text evidence="3">The sequence shown here is derived from an EMBL/GenBank/DDBJ whole genome shotgun (WGS) entry which is preliminary data.</text>
</comment>